<reference evidence="1 2" key="1">
    <citation type="submission" date="2020-08" db="EMBL/GenBank/DDBJ databases">
        <title>Genomic Encyclopedia of Type Strains, Phase IV (KMG-IV): sequencing the most valuable type-strain genomes for metagenomic binning, comparative biology and taxonomic classification.</title>
        <authorList>
            <person name="Goeker M."/>
        </authorList>
    </citation>
    <scope>NUCLEOTIDE SEQUENCE [LARGE SCALE GENOMIC DNA]</scope>
    <source>
        <strain evidence="1 2">DSM 14552</strain>
    </source>
</reference>
<comment type="caution">
    <text evidence="1">The sequence shown here is derived from an EMBL/GenBank/DDBJ whole genome shotgun (WGS) entry which is preliminary data.</text>
</comment>
<dbReference type="Proteomes" id="UP000562395">
    <property type="component" value="Unassembled WGS sequence"/>
</dbReference>
<proteinExistence type="predicted"/>
<name>A0A7W6A0E1_9SPHN</name>
<sequence>MGDNTNPDDRSPLLPDRYPQQDFFVCDVFDAAPKGDMASMEHPLFSISTKPDLTAREYRNGSTFVRVSPGELGLATVHDRDVLIYCISQLMAALNSGQPVNQVVRFKAYDLLVATNRGTDGRGYEQLRSAFKRLQGTQIETNILTGGTEALDIFSLIDRVRIMRETREGRMQEVEVRLSDWVFNAIRSNEVLTLNRQYFRLRKPLERRLYEIARKHCGWPGKAVKFGLDTLQRKCGSKSTDFEFRRLIKTIVDQDDAHGHFPDYALSFDNTRDQVTFTPRAGKALPQETLFPMISNQALEKARTVAPGYDVYALKGDYLAFWDDKGQQPLKNADAAFLGWCKKRHERNPLR</sequence>
<dbReference type="RefSeq" id="WP_030092293.1">
    <property type="nucleotide sequence ID" value="NZ_JACICY010000025.1"/>
</dbReference>
<evidence type="ECO:0000313" key="1">
    <source>
        <dbReference type="EMBL" id="MBB3862826.1"/>
    </source>
</evidence>
<dbReference type="EMBL" id="JACICY010000025">
    <property type="protein sequence ID" value="MBB3862826.1"/>
    <property type="molecule type" value="Genomic_DNA"/>
</dbReference>
<dbReference type="Pfam" id="PF10134">
    <property type="entry name" value="RPA"/>
    <property type="match status" value="1"/>
</dbReference>
<protein>
    <submittedName>
        <fullName evidence="1">Plasmid replication initiation protein</fullName>
    </submittedName>
</protein>
<keyword evidence="2" id="KW-1185">Reference proteome</keyword>
<dbReference type="InterPro" id="IPR018777">
    <property type="entry name" value="Replication_initiator_prot_A"/>
</dbReference>
<accession>A0A7W6A0E1</accession>
<evidence type="ECO:0000313" key="2">
    <source>
        <dbReference type="Proteomes" id="UP000562395"/>
    </source>
</evidence>
<gene>
    <name evidence="1" type="ORF">GGQ88_004129</name>
</gene>
<dbReference type="AlphaFoldDB" id="A0A7W6A0E1"/>
<organism evidence="1 2">
    <name type="scientific">Novosphingobium hassiacum</name>
    <dbReference type="NCBI Taxonomy" id="173676"/>
    <lineage>
        <taxon>Bacteria</taxon>
        <taxon>Pseudomonadati</taxon>
        <taxon>Pseudomonadota</taxon>
        <taxon>Alphaproteobacteria</taxon>
        <taxon>Sphingomonadales</taxon>
        <taxon>Sphingomonadaceae</taxon>
        <taxon>Novosphingobium</taxon>
    </lineage>
</organism>